<dbReference type="GO" id="GO:0003677">
    <property type="term" value="F:DNA binding"/>
    <property type="evidence" value="ECO:0007669"/>
    <property type="project" value="UniProtKB-KW"/>
</dbReference>
<reference evidence="7" key="1">
    <citation type="submission" date="2021-01" db="EMBL/GenBank/DDBJ databases">
        <authorList>
            <person name="Corre E."/>
            <person name="Pelletier E."/>
            <person name="Niang G."/>
            <person name="Scheremetjew M."/>
            <person name="Finn R."/>
            <person name="Kale V."/>
            <person name="Holt S."/>
            <person name="Cochrane G."/>
            <person name="Meng A."/>
            <person name="Brown T."/>
            <person name="Cohen L."/>
        </authorList>
    </citation>
    <scope>NUCLEOTIDE SEQUENCE</scope>
    <source>
        <strain evidence="7">CCMP3105</strain>
    </source>
</reference>
<keyword evidence="3" id="KW-0238">DNA-binding</keyword>
<feature type="compositionally biased region" description="Low complexity" evidence="5">
    <location>
        <begin position="26"/>
        <end position="41"/>
    </location>
</feature>
<evidence type="ECO:0000256" key="1">
    <source>
        <dbReference type="ARBA" id="ARBA00004123"/>
    </source>
</evidence>
<dbReference type="AlphaFoldDB" id="A0A7S4UZ22"/>
<feature type="domain" description="Core Histone H2A/H2B/H3" evidence="6">
    <location>
        <begin position="49"/>
        <end position="102"/>
    </location>
</feature>
<feature type="compositionally biased region" description="Basic residues" evidence="5">
    <location>
        <begin position="10"/>
        <end position="25"/>
    </location>
</feature>
<dbReference type="GO" id="GO:0005634">
    <property type="term" value="C:nucleus"/>
    <property type="evidence" value="ECO:0007669"/>
    <property type="project" value="UniProtKB-SubCell"/>
</dbReference>
<evidence type="ECO:0000259" key="6">
    <source>
        <dbReference type="Pfam" id="PF00125"/>
    </source>
</evidence>
<keyword evidence="4" id="KW-0539">Nucleus</keyword>
<evidence type="ECO:0000256" key="2">
    <source>
        <dbReference type="ARBA" id="ARBA00010343"/>
    </source>
</evidence>
<dbReference type="PANTHER" id="PTHR11426">
    <property type="entry name" value="HISTONE H3"/>
    <property type="match status" value="1"/>
</dbReference>
<gene>
    <name evidence="7" type="ORF">AMON00008_LOCUS18821</name>
</gene>
<feature type="region of interest" description="Disordered" evidence="5">
    <location>
        <begin position="1"/>
        <end position="48"/>
    </location>
</feature>
<dbReference type="InterPro" id="IPR009072">
    <property type="entry name" value="Histone-fold"/>
</dbReference>
<dbReference type="Pfam" id="PF00125">
    <property type="entry name" value="Histone"/>
    <property type="match status" value="1"/>
</dbReference>
<proteinExistence type="inferred from homology"/>
<organism evidence="7">
    <name type="scientific">Alexandrium monilatum</name>
    <dbReference type="NCBI Taxonomy" id="311494"/>
    <lineage>
        <taxon>Eukaryota</taxon>
        <taxon>Sar</taxon>
        <taxon>Alveolata</taxon>
        <taxon>Dinophyceae</taxon>
        <taxon>Gonyaulacales</taxon>
        <taxon>Pyrocystaceae</taxon>
        <taxon>Alexandrium</taxon>
    </lineage>
</organism>
<sequence length="106" mass="11377">MACAGGRASRLGRRSSTTRRRRSFSSRRSSSSGLCGSSASGSGSGEEAREIVPVRFESQALLALQEAAEAYLVGLFEDANLCAVHAKRVTVMPKDIQLSRRIRSSD</sequence>
<evidence type="ECO:0000256" key="5">
    <source>
        <dbReference type="SAM" id="MobiDB-lite"/>
    </source>
</evidence>
<dbReference type="GO" id="GO:0030527">
    <property type="term" value="F:structural constituent of chromatin"/>
    <property type="evidence" value="ECO:0007669"/>
    <property type="project" value="InterPro"/>
</dbReference>
<dbReference type="EMBL" id="HBNR01027736">
    <property type="protein sequence ID" value="CAE4580515.1"/>
    <property type="molecule type" value="Transcribed_RNA"/>
</dbReference>
<comment type="subcellular location">
    <subcellularLocation>
        <location evidence="1">Nucleus</location>
    </subcellularLocation>
</comment>
<dbReference type="InterPro" id="IPR007125">
    <property type="entry name" value="H2A/H2B/H3"/>
</dbReference>
<dbReference type="SUPFAM" id="SSF47113">
    <property type="entry name" value="Histone-fold"/>
    <property type="match status" value="1"/>
</dbReference>
<evidence type="ECO:0000313" key="7">
    <source>
        <dbReference type="EMBL" id="CAE4580515.1"/>
    </source>
</evidence>
<dbReference type="GO" id="GO:0000786">
    <property type="term" value="C:nucleosome"/>
    <property type="evidence" value="ECO:0007669"/>
    <property type="project" value="InterPro"/>
</dbReference>
<evidence type="ECO:0000256" key="3">
    <source>
        <dbReference type="ARBA" id="ARBA00023125"/>
    </source>
</evidence>
<dbReference type="SMART" id="SM00428">
    <property type="entry name" value="H3"/>
    <property type="match status" value="1"/>
</dbReference>
<dbReference type="InterPro" id="IPR000164">
    <property type="entry name" value="Histone_H3/CENP-A"/>
</dbReference>
<evidence type="ECO:0000256" key="4">
    <source>
        <dbReference type="ARBA" id="ARBA00023242"/>
    </source>
</evidence>
<dbReference type="GO" id="GO:0046982">
    <property type="term" value="F:protein heterodimerization activity"/>
    <property type="evidence" value="ECO:0007669"/>
    <property type="project" value="InterPro"/>
</dbReference>
<comment type="similarity">
    <text evidence="2">Belongs to the histone H3 family.</text>
</comment>
<name>A0A7S4UZ22_9DINO</name>
<dbReference type="Gene3D" id="1.10.20.10">
    <property type="entry name" value="Histone, subunit A"/>
    <property type="match status" value="1"/>
</dbReference>
<protein>
    <recommendedName>
        <fullName evidence="6">Core Histone H2A/H2B/H3 domain-containing protein</fullName>
    </recommendedName>
</protein>
<accession>A0A7S4UZ22</accession>